<organism evidence="2">
    <name type="scientific">marine metagenome</name>
    <dbReference type="NCBI Taxonomy" id="408172"/>
    <lineage>
        <taxon>unclassified sequences</taxon>
        <taxon>metagenomes</taxon>
        <taxon>ecological metagenomes</taxon>
    </lineage>
</organism>
<reference evidence="2" key="1">
    <citation type="submission" date="2018-05" db="EMBL/GenBank/DDBJ databases">
        <authorList>
            <person name="Lanie J.A."/>
            <person name="Ng W.-L."/>
            <person name="Kazmierczak K.M."/>
            <person name="Andrzejewski T.M."/>
            <person name="Davidsen T.M."/>
            <person name="Wayne K.J."/>
            <person name="Tettelin H."/>
            <person name="Glass J.I."/>
            <person name="Rusch D."/>
            <person name="Podicherti R."/>
            <person name="Tsui H.-C.T."/>
            <person name="Winkler M.E."/>
        </authorList>
    </citation>
    <scope>NUCLEOTIDE SEQUENCE</scope>
</reference>
<dbReference type="InterPro" id="IPR011059">
    <property type="entry name" value="Metal-dep_hydrolase_composite"/>
</dbReference>
<dbReference type="GO" id="GO:0016811">
    <property type="term" value="F:hydrolase activity, acting on carbon-nitrogen (but not peptide) bonds, in linear amides"/>
    <property type="evidence" value="ECO:0007669"/>
    <property type="project" value="InterPro"/>
</dbReference>
<protein>
    <recommendedName>
        <fullName evidence="1">Amidohydrolase 3 domain-containing protein</fullName>
    </recommendedName>
</protein>
<gene>
    <name evidence="2" type="ORF">METZ01_LOCUS61135</name>
</gene>
<dbReference type="AlphaFoldDB" id="A0A381SYB2"/>
<sequence length="555" mass="61480">VTENSLIIRNANIVDGTGEKPFEGDVLVKDGIIEDIGKLNGEIGQEIDAKGLTLSPGFIDIHTHFDPQLCWDGYATPSIEHGVTTVVTGNCSLSLAPIKNGGSDKIISMFQVIEDIKKPTFDAAVPFSWETFGEYLDHIKPNLGINVGALIGHSAVRLYVMGEDSQKREATDDEIREMCAIVEEAMEKGALGVSSSYVDIDENMNPVPSRFSCRKEKIELARAATKTGRGVWQVVPYFIEMEEQLKNVKELGDISLETGIMCSFQPVLSTPDSPMADQLMNAIKEERERGAKVFGQSMPRCFDLNMRLSETSMLLYGMPSWKSIMDEPSSKRKGLFSDPEKQKILVEETRTAEGISAALPMLKIGEIYSEDNQKYKGKYLMEIAQEEGKDLGQIILDIALADDLRTEFQLVDVLNADKDAVSHIITSELCHFGASDAGAHITQFCGSGDTTHLLEYYVRKTGKISLEKAINRMTKELADDWGINDRGVIQKGKAADLVLFDIEKVGISGEEFVNDFPGEANRYMRYSHGYEYVIINGSIAYKDNNYTDVKNGKVV</sequence>
<dbReference type="InterPro" id="IPR050378">
    <property type="entry name" value="Metallo-dep_Hydrolases_sf"/>
</dbReference>
<dbReference type="SUPFAM" id="SSF51338">
    <property type="entry name" value="Composite domain of metallo-dependent hydrolases"/>
    <property type="match status" value="1"/>
</dbReference>
<dbReference type="PANTHER" id="PTHR11647">
    <property type="entry name" value="HYDRANTOINASE/DIHYDROPYRIMIDINASE FAMILY MEMBER"/>
    <property type="match status" value="1"/>
</dbReference>
<evidence type="ECO:0000313" key="2">
    <source>
        <dbReference type="EMBL" id="SVA08281.1"/>
    </source>
</evidence>
<name>A0A381SYB2_9ZZZZ</name>
<dbReference type="Gene3D" id="3.20.20.140">
    <property type="entry name" value="Metal-dependent hydrolases"/>
    <property type="match status" value="2"/>
</dbReference>
<dbReference type="Pfam" id="PF07969">
    <property type="entry name" value="Amidohydro_3"/>
    <property type="match status" value="1"/>
</dbReference>
<feature type="non-terminal residue" evidence="2">
    <location>
        <position position="1"/>
    </location>
</feature>
<evidence type="ECO:0000259" key="1">
    <source>
        <dbReference type="Pfam" id="PF07969"/>
    </source>
</evidence>
<dbReference type="SUPFAM" id="SSF51556">
    <property type="entry name" value="Metallo-dependent hydrolases"/>
    <property type="match status" value="1"/>
</dbReference>
<dbReference type="GO" id="GO:0016812">
    <property type="term" value="F:hydrolase activity, acting on carbon-nitrogen (but not peptide) bonds, in cyclic amides"/>
    <property type="evidence" value="ECO:0007669"/>
    <property type="project" value="TreeGrafter"/>
</dbReference>
<dbReference type="EMBL" id="UINC01003668">
    <property type="protein sequence ID" value="SVA08281.1"/>
    <property type="molecule type" value="Genomic_DNA"/>
</dbReference>
<feature type="domain" description="Amidohydrolase 3" evidence="1">
    <location>
        <begin position="45"/>
        <end position="197"/>
    </location>
</feature>
<proteinExistence type="predicted"/>
<dbReference type="InterPro" id="IPR013108">
    <property type="entry name" value="Amidohydro_3"/>
</dbReference>
<dbReference type="GO" id="GO:0005829">
    <property type="term" value="C:cytosol"/>
    <property type="evidence" value="ECO:0007669"/>
    <property type="project" value="TreeGrafter"/>
</dbReference>
<dbReference type="Gene3D" id="3.30.1490.130">
    <property type="entry name" value="D-aminoacylase. Domain 3"/>
    <property type="match status" value="1"/>
</dbReference>
<dbReference type="InterPro" id="IPR032466">
    <property type="entry name" value="Metal_Hydrolase"/>
</dbReference>
<dbReference type="PANTHER" id="PTHR11647:SF1">
    <property type="entry name" value="COLLAPSIN RESPONSE MEDIATOR PROTEIN"/>
    <property type="match status" value="1"/>
</dbReference>
<dbReference type="Gene3D" id="2.30.40.10">
    <property type="entry name" value="Urease, subunit C, domain 1"/>
    <property type="match status" value="1"/>
</dbReference>
<accession>A0A381SYB2</accession>
<dbReference type="InterPro" id="IPR023100">
    <property type="entry name" value="D-aminoacylase_insert_dom_sf"/>
</dbReference>